<dbReference type="SUPFAM" id="SSF64153">
    <property type="entry name" value="YjeF N-terminal domain-like"/>
    <property type="match status" value="1"/>
</dbReference>
<keyword evidence="9 18" id="KW-0630">Potassium</keyword>
<comment type="function">
    <text evidence="18">Catalyzes the epimerization of the S- and R-forms of NAD(P)HX, a damaged form of NAD(P)H that is a result of enzymatic or heat-dependent hydration. This is a prerequisite for the S-specific NAD(P)H-hydrate dehydratase to allow the repair of both epimers of NAD(P)HX.</text>
</comment>
<evidence type="ECO:0000313" key="23">
    <source>
        <dbReference type="Proteomes" id="UP000808349"/>
    </source>
</evidence>
<dbReference type="NCBIfam" id="TIGR00196">
    <property type="entry name" value="yjeF_cterm"/>
    <property type="match status" value="1"/>
</dbReference>
<reference evidence="22 23" key="1">
    <citation type="submission" date="2020-10" db="EMBL/GenBank/DDBJ databases">
        <title>Connecting structure to function with the recovery of over 1000 high-quality activated sludge metagenome-assembled genomes encoding full-length rRNA genes using long-read sequencing.</title>
        <authorList>
            <person name="Singleton C.M."/>
            <person name="Petriglieri F."/>
            <person name="Kristensen J.M."/>
            <person name="Kirkegaard R.H."/>
            <person name="Michaelsen T.Y."/>
            <person name="Andersen M.H."/>
            <person name="Karst S.M."/>
            <person name="Dueholm M.S."/>
            <person name="Nielsen P.H."/>
            <person name="Albertsen M."/>
        </authorList>
    </citation>
    <scope>NUCLEOTIDE SEQUENCE [LARGE SCALE GENOMIC DNA]</scope>
    <source>
        <strain evidence="22">Ribe_18-Q3-R11-54_BAT3C.373</strain>
    </source>
</reference>
<gene>
    <name evidence="17" type="primary">nnrD</name>
    <name evidence="18" type="synonym">nnrE</name>
    <name evidence="22" type="ORF">IPO85_11095</name>
</gene>
<feature type="domain" description="YjeF N-terminal" evidence="21">
    <location>
        <begin position="11"/>
        <end position="220"/>
    </location>
</feature>
<comment type="caution">
    <text evidence="22">The sequence shown here is derived from an EMBL/GenBank/DDBJ whole genome shotgun (WGS) entry which is preliminary data.</text>
</comment>
<feature type="binding site" evidence="18">
    <location>
        <position position="164"/>
    </location>
    <ligand>
        <name>(6S)-NADPHX</name>
        <dbReference type="ChEBI" id="CHEBI:64076"/>
    </ligand>
</feature>
<organism evidence="22 23">
    <name type="scientific">Candidatus Defluviibacterium haderslevense</name>
    <dbReference type="NCBI Taxonomy" id="2981993"/>
    <lineage>
        <taxon>Bacteria</taxon>
        <taxon>Pseudomonadati</taxon>
        <taxon>Bacteroidota</taxon>
        <taxon>Saprospiria</taxon>
        <taxon>Saprospirales</taxon>
        <taxon>Saprospiraceae</taxon>
        <taxon>Candidatus Defluviibacterium</taxon>
    </lineage>
</organism>
<evidence type="ECO:0000256" key="18">
    <source>
        <dbReference type="HAMAP-Rule" id="MF_01966"/>
    </source>
</evidence>
<feature type="binding site" evidence="18">
    <location>
        <position position="61"/>
    </location>
    <ligand>
        <name>K(+)</name>
        <dbReference type="ChEBI" id="CHEBI:29103"/>
    </ligand>
</feature>
<feature type="binding site" evidence="17">
    <location>
        <position position="439"/>
    </location>
    <ligand>
        <name>(6S)-NADPHX</name>
        <dbReference type="ChEBI" id="CHEBI:64076"/>
    </ligand>
</feature>
<feature type="binding site" evidence="17">
    <location>
        <position position="438"/>
    </location>
    <ligand>
        <name>AMP</name>
        <dbReference type="ChEBI" id="CHEBI:456215"/>
    </ligand>
</feature>
<evidence type="ECO:0000256" key="15">
    <source>
        <dbReference type="ARBA" id="ARBA00048238"/>
    </source>
</evidence>
<dbReference type="GO" id="GO:0110051">
    <property type="term" value="P:metabolite repair"/>
    <property type="evidence" value="ECO:0007669"/>
    <property type="project" value="TreeGrafter"/>
</dbReference>
<comment type="similarity">
    <text evidence="18">Belongs to the NnrE/AIBP family.</text>
</comment>
<evidence type="ECO:0000256" key="3">
    <source>
        <dbReference type="ARBA" id="ARBA00006001"/>
    </source>
</evidence>
<proteinExistence type="inferred from homology"/>
<keyword evidence="12 17" id="KW-0456">Lyase</keyword>
<comment type="function">
    <text evidence="17">Catalyzes the dehydration of the S-form of NAD(P)HX at the expense of ADP, which is converted to AMP. Together with NAD(P)HX epimerase, which catalyzes the epimerization of the S- and R-forms, the enzyme allows the repair of both epimers of NAD(P)HX, a damaged form of NAD(P)H that is a result of enzymatic or heat-dependent hydration.</text>
</comment>
<comment type="caution">
    <text evidence="18">Lacks conserved residue(s) required for the propagation of feature annotation.</text>
</comment>
<dbReference type="Gene3D" id="3.40.1190.20">
    <property type="match status" value="1"/>
</dbReference>
<evidence type="ECO:0000256" key="4">
    <source>
        <dbReference type="ARBA" id="ARBA00009524"/>
    </source>
</evidence>
<accession>A0A9D7S8R1</accession>
<comment type="catalytic activity">
    <reaction evidence="2 18 19">
        <text>(6R)-NADPHX = (6S)-NADPHX</text>
        <dbReference type="Rhea" id="RHEA:32227"/>
        <dbReference type="ChEBI" id="CHEBI:64076"/>
        <dbReference type="ChEBI" id="CHEBI:64077"/>
        <dbReference type="EC" id="5.1.99.6"/>
    </reaction>
</comment>
<feature type="binding site" evidence="18">
    <location>
        <begin position="135"/>
        <end position="141"/>
    </location>
    <ligand>
        <name>(6S)-NADPHX</name>
        <dbReference type="ChEBI" id="CHEBI:64076"/>
    </ligand>
</feature>
<evidence type="ECO:0000259" key="21">
    <source>
        <dbReference type="PROSITE" id="PS51385"/>
    </source>
</evidence>
<dbReference type="InterPro" id="IPR017953">
    <property type="entry name" value="Carbohydrate_kinase_pred_CS"/>
</dbReference>
<evidence type="ECO:0000256" key="5">
    <source>
        <dbReference type="ARBA" id="ARBA00022723"/>
    </source>
</evidence>
<sequence>MPIKIIASPNIKLIEEESIIEQNIQSVDLMERAGTAFTDWFTQHFKDIKVPVQIFCGTGNNGGDGLVIARLLAQKFYTVQIIICHLSGLESDNFKLNKKKLPSMQGIQIFELFENDPLDQIPFLNEGIVIDALLGTGTNRKLIPYWQNILDIINTKNTIKIAVDIPSGMPSEAMYEGTPICCDYTISFQCPKLSFFIPESAKYVGDLTLIPIGLSMDAIEKTPSTYFLTTEKDIQPLIKKRNRFSNKNNFGHALIIAGSSTMPGAASLAGRSCMRSGVGLCTIATIPDCFNIILSRTPELMCMNLLEIKQMSWNRINSIAIGPGIGHADYIHEIFDIILHQDKPMVIDADGLNFISKEKSLLNQLKSNTILTPHIGEFDRLFGPSENGFERLEKARLAAQKYHVIIILKGANTAVVNEDGCVYFNQTGNSGMATAGSGDVLTGIIAGLLAQSYQPLDAALTAVWIHGLSGDHALQQQSVESLIASDIIDHLGLSFNTLRTN</sequence>
<dbReference type="InterPro" id="IPR004443">
    <property type="entry name" value="YjeF_N_dom"/>
</dbReference>
<comment type="catalytic activity">
    <reaction evidence="16 17 19">
        <text>(6S)-NADPHX + ADP = AMP + phosphate + NADPH + H(+)</text>
        <dbReference type="Rhea" id="RHEA:32235"/>
        <dbReference type="ChEBI" id="CHEBI:15378"/>
        <dbReference type="ChEBI" id="CHEBI:43474"/>
        <dbReference type="ChEBI" id="CHEBI:57783"/>
        <dbReference type="ChEBI" id="CHEBI:64076"/>
        <dbReference type="ChEBI" id="CHEBI:456215"/>
        <dbReference type="ChEBI" id="CHEBI:456216"/>
        <dbReference type="EC" id="4.2.1.136"/>
    </reaction>
</comment>
<keyword evidence="6 17" id="KW-0547">Nucleotide-binding</keyword>
<protein>
    <recommendedName>
        <fullName evidence="19">Bifunctional NAD(P)H-hydrate repair enzyme</fullName>
    </recommendedName>
    <alternativeName>
        <fullName evidence="19">Nicotinamide nucleotide repair protein</fullName>
    </alternativeName>
    <domain>
        <recommendedName>
            <fullName evidence="19">ADP-dependent (S)-NAD(P)H-hydrate dehydratase</fullName>
            <ecNumber evidence="19">4.2.1.136</ecNumber>
        </recommendedName>
        <alternativeName>
            <fullName evidence="19">ADP-dependent NAD(P)HX dehydratase</fullName>
        </alternativeName>
    </domain>
    <domain>
        <recommendedName>
            <fullName evidence="19">NAD(P)H-hydrate epimerase</fullName>
            <ecNumber evidence="19">5.1.99.6</ecNumber>
        </recommendedName>
    </domain>
</protein>
<evidence type="ECO:0000256" key="9">
    <source>
        <dbReference type="ARBA" id="ARBA00022958"/>
    </source>
</evidence>
<keyword evidence="11 18" id="KW-0413">Isomerase</keyword>
<dbReference type="EC" id="5.1.99.6" evidence="19"/>
<dbReference type="PROSITE" id="PS51385">
    <property type="entry name" value="YJEF_N"/>
    <property type="match status" value="1"/>
</dbReference>
<feature type="domain" description="YjeF C-terminal" evidence="20">
    <location>
        <begin position="230"/>
        <end position="498"/>
    </location>
</feature>
<dbReference type="GO" id="GO:0046496">
    <property type="term" value="P:nicotinamide nucleotide metabolic process"/>
    <property type="evidence" value="ECO:0007669"/>
    <property type="project" value="UniProtKB-UniRule"/>
</dbReference>
<evidence type="ECO:0000256" key="17">
    <source>
        <dbReference type="HAMAP-Rule" id="MF_01965"/>
    </source>
</evidence>
<dbReference type="InterPro" id="IPR030677">
    <property type="entry name" value="Nnr"/>
</dbReference>
<comment type="function">
    <text evidence="14 19">Bifunctional enzyme that catalyzes the epimerization of the S- and R-forms of NAD(P)HX and the dehydration of the S-form of NAD(P)HX at the expense of ADP, which is converted to AMP. This allows the repair of both epimers of NAD(P)HX, a damaged form of NAD(P)H that is a result of enzymatic or heat-dependent hydration.</text>
</comment>
<dbReference type="Pfam" id="PF03853">
    <property type="entry name" value="YjeF_N"/>
    <property type="match status" value="1"/>
</dbReference>
<evidence type="ECO:0000256" key="7">
    <source>
        <dbReference type="ARBA" id="ARBA00022840"/>
    </source>
</evidence>
<comment type="catalytic activity">
    <reaction evidence="1 18 19">
        <text>(6R)-NADHX = (6S)-NADHX</text>
        <dbReference type="Rhea" id="RHEA:32215"/>
        <dbReference type="ChEBI" id="CHEBI:64074"/>
        <dbReference type="ChEBI" id="CHEBI:64075"/>
        <dbReference type="EC" id="5.1.99.6"/>
    </reaction>
</comment>
<dbReference type="InterPro" id="IPR036652">
    <property type="entry name" value="YjeF_N_dom_sf"/>
</dbReference>
<dbReference type="PANTHER" id="PTHR12592:SF0">
    <property type="entry name" value="ATP-DEPENDENT (S)-NAD(P)H-HYDRATE DEHYDRATASE"/>
    <property type="match status" value="1"/>
</dbReference>
<dbReference type="NCBIfam" id="TIGR00197">
    <property type="entry name" value="yjeF_nterm"/>
    <property type="match status" value="1"/>
</dbReference>
<dbReference type="GO" id="GO:0052856">
    <property type="term" value="F:NAD(P)HX epimerase activity"/>
    <property type="evidence" value="ECO:0007669"/>
    <property type="project" value="UniProtKB-UniRule"/>
</dbReference>
<keyword evidence="7 17" id="KW-0067">ATP-binding</keyword>
<evidence type="ECO:0000256" key="10">
    <source>
        <dbReference type="ARBA" id="ARBA00023027"/>
    </source>
</evidence>
<dbReference type="HAMAP" id="MF_01965">
    <property type="entry name" value="NADHX_dehydratase"/>
    <property type="match status" value="1"/>
</dbReference>
<evidence type="ECO:0000256" key="8">
    <source>
        <dbReference type="ARBA" id="ARBA00022857"/>
    </source>
</evidence>
<comment type="similarity">
    <text evidence="4 19">In the C-terminal section; belongs to the NnrD/CARKD family.</text>
</comment>
<evidence type="ECO:0000256" key="19">
    <source>
        <dbReference type="PIRNR" id="PIRNR017184"/>
    </source>
</evidence>
<dbReference type="GO" id="GO:0005524">
    <property type="term" value="F:ATP binding"/>
    <property type="evidence" value="ECO:0007669"/>
    <property type="project" value="UniProtKB-UniRule"/>
</dbReference>
<dbReference type="CDD" id="cd01171">
    <property type="entry name" value="YXKO-related"/>
    <property type="match status" value="1"/>
</dbReference>
<feature type="binding site" evidence="18">
    <location>
        <position position="131"/>
    </location>
    <ligand>
        <name>K(+)</name>
        <dbReference type="ChEBI" id="CHEBI:29103"/>
    </ligand>
</feature>
<comment type="cofactor">
    <cofactor evidence="18 19">
        <name>K(+)</name>
        <dbReference type="ChEBI" id="CHEBI:29103"/>
    </cofactor>
    <text evidence="18 19">Binds 1 potassium ion per subunit.</text>
</comment>
<keyword evidence="13" id="KW-0511">Multifunctional enzyme</keyword>
<keyword evidence="8 17" id="KW-0521">NADP</keyword>
<dbReference type="EMBL" id="JADKFW010000007">
    <property type="protein sequence ID" value="MBK9718037.1"/>
    <property type="molecule type" value="Genomic_DNA"/>
</dbReference>
<evidence type="ECO:0000256" key="16">
    <source>
        <dbReference type="ARBA" id="ARBA00049209"/>
    </source>
</evidence>
<evidence type="ECO:0000256" key="12">
    <source>
        <dbReference type="ARBA" id="ARBA00023239"/>
    </source>
</evidence>
<evidence type="ECO:0000256" key="6">
    <source>
        <dbReference type="ARBA" id="ARBA00022741"/>
    </source>
</evidence>
<keyword evidence="5 18" id="KW-0479">Metal-binding</keyword>
<dbReference type="PROSITE" id="PS01050">
    <property type="entry name" value="YJEF_C_2"/>
    <property type="match status" value="1"/>
</dbReference>
<feature type="binding site" evidence="18">
    <location>
        <begin position="60"/>
        <end position="64"/>
    </location>
    <ligand>
        <name>(6S)-NADPHX</name>
        <dbReference type="ChEBI" id="CHEBI:64076"/>
    </ligand>
</feature>
<comment type="cofactor">
    <cofactor evidence="17">
        <name>Mg(2+)</name>
        <dbReference type="ChEBI" id="CHEBI:18420"/>
    </cofactor>
</comment>
<keyword evidence="10 17" id="KW-0520">NAD</keyword>
<comment type="similarity">
    <text evidence="3 19">In the N-terminal section; belongs to the NnrE/AIBP family.</text>
</comment>
<evidence type="ECO:0000256" key="1">
    <source>
        <dbReference type="ARBA" id="ARBA00000013"/>
    </source>
</evidence>
<comment type="catalytic activity">
    <reaction evidence="15 17 19">
        <text>(6S)-NADHX + ADP = AMP + phosphate + NADH + H(+)</text>
        <dbReference type="Rhea" id="RHEA:32223"/>
        <dbReference type="ChEBI" id="CHEBI:15378"/>
        <dbReference type="ChEBI" id="CHEBI:43474"/>
        <dbReference type="ChEBI" id="CHEBI:57945"/>
        <dbReference type="ChEBI" id="CHEBI:64074"/>
        <dbReference type="ChEBI" id="CHEBI:456215"/>
        <dbReference type="ChEBI" id="CHEBI:456216"/>
        <dbReference type="EC" id="4.2.1.136"/>
    </reaction>
</comment>
<feature type="binding site" evidence="17">
    <location>
        <position position="324"/>
    </location>
    <ligand>
        <name>(6S)-NADPHX</name>
        <dbReference type="ChEBI" id="CHEBI:64076"/>
    </ligand>
</feature>
<evidence type="ECO:0000256" key="13">
    <source>
        <dbReference type="ARBA" id="ARBA00023268"/>
    </source>
</evidence>
<dbReference type="Proteomes" id="UP000808349">
    <property type="component" value="Unassembled WGS sequence"/>
</dbReference>
<dbReference type="GO" id="GO:0046872">
    <property type="term" value="F:metal ion binding"/>
    <property type="evidence" value="ECO:0007669"/>
    <property type="project" value="UniProtKB-UniRule"/>
</dbReference>
<comment type="subunit">
    <text evidence="17">Homotetramer.</text>
</comment>
<dbReference type="InterPro" id="IPR029056">
    <property type="entry name" value="Ribokinase-like"/>
</dbReference>
<evidence type="ECO:0000259" key="20">
    <source>
        <dbReference type="PROSITE" id="PS51383"/>
    </source>
</evidence>
<dbReference type="SUPFAM" id="SSF53613">
    <property type="entry name" value="Ribokinase-like"/>
    <property type="match status" value="1"/>
</dbReference>
<dbReference type="Gene3D" id="3.40.50.10260">
    <property type="entry name" value="YjeF N-terminal domain"/>
    <property type="match status" value="1"/>
</dbReference>
<evidence type="ECO:0000256" key="11">
    <source>
        <dbReference type="ARBA" id="ARBA00023235"/>
    </source>
</evidence>
<comment type="similarity">
    <text evidence="17">Belongs to the NnrD/CARKD family.</text>
</comment>
<feature type="binding site" evidence="18">
    <location>
        <position position="167"/>
    </location>
    <ligand>
        <name>K(+)</name>
        <dbReference type="ChEBI" id="CHEBI:29103"/>
    </ligand>
</feature>
<evidence type="ECO:0000256" key="14">
    <source>
        <dbReference type="ARBA" id="ARBA00025153"/>
    </source>
</evidence>
<evidence type="ECO:0000313" key="22">
    <source>
        <dbReference type="EMBL" id="MBK9718037.1"/>
    </source>
</evidence>
<dbReference type="PANTHER" id="PTHR12592">
    <property type="entry name" value="ATP-DEPENDENT (S)-NAD(P)H-HYDRATE DEHYDRATASE FAMILY MEMBER"/>
    <property type="match status" value="1"/>
</dbReference>
<feature type="binding site" evidence="17">
    <location>
        <position position="374"/>
    </location>
    <ligand>
        <name>(6S)-NADPHX</name>
        <dbReference type="ChEBI" id="CHEBI:64076"/>
    </ligand>
</feature>
<dbReference type="Pfam" id="PF01256">
    <property type="entry name" value="Carb_kinase"/>
    <property type="match status" value="1"/>
</dbReference>
<dbReference type="PIRSF" id="PIRSF017184">
    <property type="entry name" value="Nnr"/>
    <property type="match status" value="1"/>
</dbReference>
<dbReference type="PROSITE" id="PS51383">
    <property type="entry name" value="YJEF_C_3"/>
    <property type="match status" value="1"/>
</dbReference>
<dbReference type="InterPro" id="IPR000631">
    <property type="entry name" value="CARKD"/>
</dbReference>
<feature type="binding site" evidence="17">
    <location>
        <begin position="409"/>
        <end position="413"/>
    </location>
    <ligand>
        <name>AMP</name>
        <dbReference type="ChEBI" id="CHEBI:456215"/>
    </ligand>
</feature>
<name>A0A9D7S8R1_9BACT</name>
<dbReference type="EC" id="4.2.1.136" evidence="19"/>
<dbReference type="GO" id="GO:0052855">
    <property type="term" value="F:ADP-dependent NAD(P)H-hydrate dehydratase activity"/>
    <property type="evidence" value="ECO:0007669"/>
    <property type="project" value="UniProtKB-UniRule"/>
</dbReference>
<dbReference type="AlphaFoldDB" id="A0A9D7S8R1"/>
<feature type="binding site" evidence="17">
    <location>
        <position position="265"/>
    </location>
    <ligand>
        <name>(6S)-NADPHX</name>
        <dbReference type="ChEBI" id="CHEBI:64076"/>
    </ligand>
</feature>
<evidence type="ECO:0000256" key="2">
    <source>
        <dbReference type="ARBA" id="ARBA00000909"/>
    </source>
</evidence>
<dbReference type="HAMAP" id="MF_01966">
    <property type="entry name" value="NADHX_epimerase"/>
    <property type="match status" value="1"/>
</dbReference>